<evidence type="ECO:0000256" key="1">
    <source>
        <dbReference type="ARBA" id="ARBA00022741"/>
    </source>
</evidence>
<dbReference type="InterPro" id="IPR014013">
    <property type="entry name" value="Helic_SF1/SF2_ATP-bd_DinG/Rad3"/>
</dbReference>
<evidence type="ECO:0000313" key="6">
    <source>
        <dbReference type="Proteomes" id="UP000250991"/>
    </source>
</evidence>
<keyword evidence="2" id="KW-0378">Hydrolase</keyword>
<evidence type="ECO:0000259" key="4">
    <source>
        <dbReference type="PROSITE" id="PS51193"/>
    </source>
</evidence>
<keyword evidence="3" id="KW-0067">ATP-binding</keyword>
<feature type="domain" description="Helicase ATP-binding" evidence="4">
    <location>
        <begin position="1"/>
        <end position="74"/>
    </location>
</feature>
<dbReference type="GO" id="GO:0016787">
    <property type="term" value="F:hydrolase activity"/>
    <property type="evidence" value="ECO:0007669"/>
    <property type="project" value="UniProtKB-KW"/>
</dbReference>
<dbReference type="GO" id="GO:0004386">
    <property type="term" value="F:helicase activity"/>
    <property type="evidence" value="ECO:0007669"/>
    <property type="project" value="UniProtKB-KW"/>
</dbReference>
<dbReference type="PROSITE" id="PS51193">
    <property type="entry name" value="HELICASE_ATP_BIND_2"/>
    <property type="match status" value="1"/>
</dbReference>
<dbReference type="Proteomes" id="UP000250991">
    <property type="component" value="Unassembled WGS sequence"/>
</dbReference>
<dbReference type="SUPFAM" id="SSF52540">
    <property type="entry name" value="P-loop containing nucleoside triphosphate hydrolases"/>
    <property type="match status" value="1"/>
</dbReference>
<dbReference type="EMBL" id="UARW01000010">
    <property type="protein sequence ID" value="SQD05653.1"/>
    <property type="molecule type" value="Genomic_DNA"/>
</dbReference>
<keyword evidence="5" id="KW-0347">Helicase</keyword>
<evidence type="ECO:0000313" key="5">
    <source>
        <dbReference type="EMBL" id="SQD05653.1"/>
    </source>
</evidence>
<gene>
    <name evidence="5" type="primary">dinG_5</name>
    <name evidence="5" type="ORF">NCTC8009_06217</name>
</gene>
<dbReference type="Gene3D" id="3.40.50.300">
    <property type="entry name" value="P-loop containing nucleotide triphosphate hydrolases"/>
    <property type="match status" value="1"/>
</dbReference>
<protein>
    <submittedName>
        <fullName evidence="5">ATP-dependent DNA helicase DinG</fullName>
    </submittedName>
</protein>
<reference evidence="5 6" key="1">
    <citation type="submission" date="2018-06" db="EMBL/GenBank/DDBJ databases">
        <authorList>
            <consortium name="Pathogen Informatics"/>
            <person name="Doyle S."/>
        </authorList>
    </citation>
    <scope>NUCLEOTIDE SEQUENCE [LARGE SCALE GENOMIC DNA]</scope>
    <source>
        <strain evidence="5 6">NCTC8009</strain>
    </source>
</reference>
<evidence type="ECO:0000256" key="3">
    <source>
        <dbReference type="ARBA" id="ARBA00022840"/>
    </source>
</evidence>
<evidence type="ECO:0000256" key="2">
    <source>
        <dbReference type="ARBA" id="ARBA00022801"/>
    </source>
</evidence>
<name>A0A2X3KC79_ECOLX</name>
<keyword evidence="1" id="KW-0547">Nucleotide-binding</keyword>
<organism evidence="5 6">
    <name type="scientific">Escherichia coli</name>
    <dbReference type="NCBI Taxonomy" id="562"/>
    <lineage>
        <taxon>Bacteria</taxon>
        <taxon>Pseudomonadati</taxon>
        <taxon>Pseudomonadota</taxon>
        <taxon>Gammaproteobacteria</taxon>
        <taxon>Enterobacterales</taxon>
        <taxon>Enterobacteriaceae</taxon>
        <taxon>Escherichia</taxon>
    </lineage>
</organism>
<accession>A0A2X3KC79</accession>
<dbReference type="AlphaFoldDB" id="A0A2X3KC79"/>
<dbReference type="GO" id="GO:0005524">
    <property type="term" value="F:ATP binding"/>
    <property type="evidence" value="ECO:0007669"/>
    <property type="project" value="UniProtKB-KW"/>
</dbReference>
<sequence>MIADVAKTLAGEEGRHLAIEAPTGVGKTLSYLIPGIAIAREEQKTLVGEYRQRGVAGSDLQQRFTAAEKDHSRS</sequence>
<dbReference type="InterPro" id="IPR027417">
    <property type="entry name" value="P-loop_NTPase"/>
</dbReference>
<proteinExistence type="predicted"/>